<dbReference type="PROSITE" id="PS50835">
    <property type="entry name" value="IG_LIKE"/>
    <property type="match status" value="3"/>
</dbReference>
<feature type="domain" description="Tyrosine specific protein phosphatases" evidence="19">
    <location>
        <begin position="1690"/>
        <end position="1763"/>
    </location>
</feature>
<protein>
    <recommendedName>
        <fullName evidence="3">protein-tyrosine-phosphatase</fullName>
        <ecNumber evidence="3">3.1.3.48</ecNumber>
    </recommendedName>
</protein>
<feature type="domain" description="Ig-like" evidence="20">
    <location>
        <begin position="23"/>
        <end position="113"/>
    </location>
</feature>
<feature type="domain" description="Tyrosine-protein phosphatase" evidence="18">
    <location>
        <begin position="1513"/>
        <end position="1772"/>
    </location>
</feature>
<dbReference type="CDD" id="cd05738">
    <property type="entry name" value="IgI_2_RPTP_IIa_LAR_like"/>
    <property type="match status" value="1"/>
</dbReference>
<evidence type="ECO:0000256" key="8">
    <source>
        <dbReference type="ARBA" id="ARBA00022912"/>
    </source>
</evidence>
<sequence>MSLSLSFFSPPLIFSPVASSAPPRFTKVPVDQIGVSGGVVSFVCQATGDPKPRVSWNKKGKKVNSQRIETIEFDEGAGAVLRIQPLRAPRDENIYECVAENSEGEITVNAKLSIIREDLLPLGFPNIDMGPQLKVVERTRTATMLCAASGNPDPEITWYKDFLPIDPSASNGRIKQLRSGALQIENSEETDQGKYECVASNVEGVRYSSPANLYVRVRRVPPRFSIPPTSQEIMPGGSVNITCVAVGSPMPYVKWILNSEDLTPEDEMPVGRNVLELSSVRESANYTCVAMSSLGIIEAVAQITVKSLPKPPGTPVVTETTATSVTITWDSGNPDPVTYYIIQYRAKSPDSKYETVDDITTTRYSIGGLYPNTEYEIRVSAINTIGQGPPSEPVETRTGEQAPASPPRNIQAQIISQNTMMVRWEEPEEPNGQIKGYRVYYTMDDSQPMSLWQIHNVQDSIITTIQSLVPQETYSIKVLAFTSVGDGPFSEPIHVKVLQGGKDMKTVSVDLIYGFSSLFRIQWAHKTFGPTSSFVVEGLRPNTEYHFSLAAISVKGIGAFTNDISQKTLQAKPSAPPQEIKCSSTSSTTLLVSWHPPPLTSQNGVLAGYRVRYQVVGPPESGGDDGETPEEPTVPATEEQVLLQRLEKWTQYHITVSAFTVIGPGPESEPLTCRTDEDVPGAPPRRVEVEVLNSTALKVMWRSMTPGKQHGQIRGYQVHYVRVENGESRGLPLIKDVMLADAQEMVIGGLKPDTTYSITVAAYTTKGDGARSKPKLVVTKGAVPGPPYMSVAQDSEISAVVRWDPPDLTNGMDLQGFRLQFGRKDVSPLATLEFAPQERQYSVGNIHRGATYLFKISAKSRGGFGEEAVVELGVPENSPGGYPQISEGSHVTCCSVQLSWSPPVLAERNGVITEYTLAYKETGAKGAPRELRLSPNLSDYVLNSLKPNSAYDVKIRAHTSVGPGPYSPPIQYRTVASDPAGRACLFLSQPKPFNLAKIPIFVIGSWGAPISLAFSPCEITNNLIWGKQILKAKQMPSCVNQLLREVTPKRRTRRQLAQLDQRMPYITACFRQLPSSFTVGSDHRHSSCENKPLEPDQEYVFFLLAELNKMFATSPYTDTVMTPKMVVDPLPVETGDGLIWVVGPVLAVVFIICIVIAILLYKKKESEPRAKCLLNNADITPHHPTDPVEMRRINFQTSGMMNHPPIPISELAEHTELLKANDNLKLSQEYESIDPGQQFTWEHSNLEVNKPKNRYANVIAYDHSRVILAPIDGITGSDYINANYIDGYRKQNAYIATQGPLPETFGDFWRMVWEQRAATVVMMTRLEEKSRIKCDQYWPSRGTETYGMTQVTLLDTIELATFCVRTFSLHKNGSSEKREVRQFQFTAWPDHGVPEYPTPFLAFLRRVKTCNPPDAGPIIAHCSAGVGRTGCFIVIDAMLERIKHEKTVDIYGHVTLMRSQRNYMVQTEDQYSFIHDALLEAVACGNTEVAARSLYSYIQKLAQVESGEHVTGMELEFKRLANSKAHTSRFISANLPCNKFKNRLVNIMPYETTRVCLQPIRGLEGSDYINSSFIDGYRQQKAYIATQGPLAETTEDFWRMLWENNSTIVVMLTKLREMGREKCHQYWPAERSARYQYFVVDPMAEYNMPQYILREFKVTDARDGQSRTVRQFQFTDWPEQGVPKSGEGFIDFIGQVHKTKEQFGQDGPISVHCSAGVGRTGVFITLSIVLERMRYEGVVDIFQTVKMLRTQRPAMVQTEDEYQFCYHAALEYLGSFDHYAT</sequence>
<dbReference type="InterPro" id="IPR013783">
    <property type="entry name" value="Ig-like_fold"/>
</dbReference>
<keyword evidence="13" id="KW-0325">Glycoprotein</keyword>
<evidence type="ECO:0000256" key="15">
    <source>
        <dbReference type="ARBA" id="ARBA00051722"/>
    </source>
</evidence>
<feature type="domain" description="Fibronectin type-III" evidence="21">
    <location>
        <begin position="683"/>
        <end position="782"/>
    </location>
</feature>
<dbReference type="InterPro" id="IPR036116">
    <property type="entry name" value="FN3_sf"/>
</dbReference>
<feature type="domain" description="Fibronectin type-III" evidence="21">
    <location>
        <begin position="311"/>
        <end position="401"/>
    </location>
</feature>
<dbReference type="PROSITE" id="PS50853">
    <property type="entry name" value="FN3"/>
    <property type="match status" value="6"/>
</dbReference>
<dbReference type="InterPro" id="IPR029021">
    <property type="entry name" value="Prot-tyrosine_phosphatase-like"/>
</dbReference>
<dbReference type="InterPro" id="IPR050713">
    <property type="entry name" value="RTP_Phos/Ushers"/>
</dbReference>
<dbReference type="Gene3D" id="3.90.190.10">
    <property type="entry name" value="Protein tyrosine phosphatase superfamily"/>
    <property type="match status" value="2"/>
</dbReference>
<feature type="domain" description="Fibronectin type-III" evidence="21">
    <location>
        <begin position="783"/>
        <end position="878"/>
    </location>
</feature>
<dbReference type="PANTHER" id="PTHR46957:SF6">
    <property type="entry name" value="PROTEIN-TYROSINE-PHOSPHATASE"/>
    <property type="match status" value="1"/>
</dbReference>
<evidence type="ECO:0000259" key="21">
    <source>
        <dbReference type="PROSITE" id="PS50853"/>
    </source>
</evidence>
<dbReference type="GO" id="GO:0016020">
    <property type="term" value="C:membrane"/>
    <property type="evidence" value="ECO:0007669"/>
    <property type="project" value="UniProtKB-SubCell"/>
</dbReference>
<feature type="region of interest" description="Disordered" evidence="16">
    <location>
        <begin position="616"/>
        <end position="635"/>
    </location>
</feature>
<comment type="similarity">
    <text evidence="2">Belongs to the protein-tyrosine phosphatase family. Receptor class 2A subfamily.</text>
</comment>
<dbReference type="Proteomes" id="UP000694558">
    <property type="component" value="Chromosome 12"/>
</dbReference>
<feature type="domain" description="Ig-like" evidence="20">
    <location>
        <begin position="125"/>
        <end position="214"/>
    </location>
</feature>
<dbReference type="CDD" id="cd14627">
    <property type="entry name" value="R-PTP-S-2"/>
    <property type="match status" value="1"/>
</dbReference>
<feature type="domain" description="Tyrosine specific protein phosphatases" evidence="19">
    <location>
        <begin position="1401"/>
        <end position="1472"/>
    </location>
</feature>
<organism evidence="22 23">
    <name type="scientific">Scophthalmus maximus</name>
    <name type="common">Turbot</name>
    <name type="synonym">Psetta maxima</name>
    <dbReference type="NCBI Taxonomy" id="52904"/>
    <lineage>
        <taxon>Eukaryota</taxon>
        <taxon>Metazoa</taxon>
        <taxon>Chordata</taxon>
        <taxon>Craniata</taxon>
        <taxon>Vertebrata</taxon>
        <taxon>Euteleostomi</taxon>
        <taxon>Actinopterygii</taxon>
        <taxon>Neopterygii</taxon>
        <taxon>Teleostei</taxon>
        <taxon>Neoteleostei</taxon>
        <taxon>Acanthomorphata</taxon>
        <taxon>Carangaria</taxon>
        <taxon>Pleuronectiformes</taxon>
        <taxon>Pleuronectoidei</taxon>
        <taxon>Scophthalmidae</taxon>
        <taxon>Scophthalmus</taxon>
    </lineage>
</organism>
<feature type="domain" description="Fibronectin type-III" evidence="21">
    <location>
        <begin position="406"/>
        <end position="500"/>
    </location>
</feature>
<dbReference type="SUPFAM" id="SSF52799">
    <property type="entry name" value="(Phosphotyrosine protein) phosphatases II"/>
    <property type="match status" value="2"/>
</dbReference>
<keyword evidence="6" id="KW-0677">Repeat</keyword>
<dbReference type="Pfam" id="PF00102">
    <property type="entry name" value="Y_phosphatase"/>
    <property type="match status" value="2"/>
</dbReference>
<dbReference type="SMART" id="SM00409">
    <property type="entry name" value="IG"/>
    <property type="match status" value="3"/>
</dbReference>
<feature type="region of interest" description="Disordered" evidence="16">
    <location>
        <begin position="386"/>
        <end position="407"/>
    </location>
</feature>
<dbReference type="InterPro" id="IPR000387">
    <property type="entry name" value="Tyr_Pase_dom"/>
</dbReference>
<evidence type="ECO:0000256" key="12">
    <source>
        <dbReference type="ARBA" id="ARBA00023170"/>
    </source>
</evidence>
<dbReference type="PANTHER" id="PTHR46957">
    <property type="entry name" value="CYTOKINE RECEPTOR"/>
    <property type="match status" value="1"/>
</dbReference>
<dbReference type="Pfam" id="PF13927">
    <property type="entry name" value="Ig_3"/>
    <property type="match status" value="2"/>
</dbReference>
<evidence type="ECO:0000313" key="23">
    <source>
        <dbReference type="Proteomes" id="UP000694558"/>
    </source>
</evidence>
<dbReference type="PRINTS" id="PR00014">
    <property type="entry name" value="FNTYPEIII"/>
</dbReference>
<dbReference type="InterPro" id="IPR007110">
    <property type="entry name" value="Ig-like_dom"/>
</dbReference>
<dbReference type="SMART" id="SM00404">
    <property type="entry name" value="PTPc_motif"/>
    <property type="match status" value="2"/>
</dbReference>
<comment type="catalytic activity">
    <reaction evidence="15">
        <text>O-phospho-L-tyrosyl-[protein] + H2O = L-tyrosyl-[protein] + phosphate</text>
        <dbReference type="Rhea" id="RHEA:10684"/>
        <dbReference type="Rhea" id="RHEA-COMP:10136"/>
        <dbReference type="Rhea" id="RHEA-COMP:20101"/>
        <dbReference type="ChEBI" id="CHEBI:15377"/>
        <dbReference type="ChEBI" id="CHEBI:43474"/>
        <dbReference type="ChEBI" id="CHEBI:46858"/>
        <dbReference type="ChEBI" id="CHEBI:61978"/>
        <dbReference type="EC" id="3.1.3.48"/>
    </reaction>
</comment>
<dbReference type="PRINTS" id="PR00700">
    <property type="entry name" value="PRTYPHPHTASE"/>
</dbReference>
<keyword evidence="5" id="KW-0732">Signal</keyword>
<dbReference type="FunFam" id="2.60.40.10:FF:000128">
    <property type="entry name" value="receptor-type tyrosine-protein phosphatase delta isoform X2"/>
    <property type="match status" value="1"/>
</dbReference>
<name>A0A8D3D5A0_SCOMX</name>
<dbReference type="FunFam" id="2.60.40.10:FF:000023">
    <property type="entry name" value="receptor-type tyrosine-protein phosphatase delta isoform X2"/>
    <property type="match status" value="1"/>
</dbReference>
<dbReference type="InterPro" id="IPR003599">
    <property type="entry name" value="Ig_sub"/>
</dbReference>
<evidence type="ECO:0000256" key="6">
    <source>
        <dbReference type="ARBA" id="ARBA00022737"/>
    </source>
</evidence>
<evidence type="ECO:0000256" key="9">
    <source>
        <dbReference type="ARBA" id="ARBA00022989"/>
    </source>
</evidence>
<evidence type="ECO:0000256" key="14">
    <source>
        <dbReference type="ARBA" id="ARBA00023319"/>
    </source>
</evidence>
<comment type="subcellular location">
    <subcellularLocation>
        <location evidence="1">Membrane</location>
        <topology evidence="1">Single-pass type I membrane protein</topology>
    </subcellularLocation>
</comment>
<evidence type="ECO:0000256" key="10">
    <source>
        <dbReference type="ARBA" id="ARBA00023136"/>
    </source>
</evidence>
<keyword evidence="4 17" id="KW-0812">Transmembrane</keyword>
<dbReference type="GeneTree" id="ENSGT00940000153617"/>
<reference evidence="22" key="2">
    <citation type="submission" date="2025-08" db="UniProtKB">
        <authorList>
            <consortium name="Ensembl"/>
        </authorList>
    </citation>
    <scope>IDENTIFICATION</scope>
</reference>
<dbReference type="PROSITE" id="PS50055">
    <property type="entry name" value="TYR_PHOSPHATASE_PTP"/>
    <property type="match status" value="2"/>
</dbReference>
<evidence type="ECO:0000256" key="16">
    <source>
        <dbReference type="SAM" id="MobiDB-lite"/>
    </source>
</evidence>
<evidence type="ECO:0000313" key="22">
    <source>
        <dbReference type="Ensembl" id="ENSSMAP00000054709.1"/>
    </source>
</evidence>
<dbReference type="PROSITE" id="PS00383">
    <property type="entry name" value="TYR_PHOSPHATASE_1"/>
    <property type="match status" value="1"/>
</dbReference>
<dbReference type="InterPro" id="IPR016130">
    <property type="entry name" value="Tyr_Pase_AS"/>
</dbReference>
<dbReference type="FunFam" id="2.60.40.10:FF:000015">
    <property type="entry name" value="receptor-type tyrosine-protein phosphatase delta isoform X2"/>
    <property type="match status" value="1"/>
</dbReference>
<evidence type="ECO:0000256" key="3">
    <source>
        <dbReference type="ARBA" id="ARBA00013064"/>
    </source>
</evidence>
<gene>
    <name evidence="22" type="primary">ptprsa</name>
</gene>
<dbReference type="FunFam" id="2.60.40.10:FF:000098">
    <property type="entry name" value="receptor-type tyrosine-protein phosphatase F isoform X1"/>
    <property type="match status" value="1"/>
</dbReference>
<dbReference type="FunFam" id="2.60.40.10:FF:000036">
    <property type="entry name" value="receptor-type tyrosine-protein phosphatase delta isoform X1"/>
    <property type="match status" value="1"/>
</dbReference>
<dbReference type="FunFam" id="2.60.40.10:FF:000082">
    <property type="entry name" value="receptor-type tyrosine-protein phosphatase delta isoform X2"/>
    <property type="match status" value="1"/>
</dbReference>
<dbReference type="CDD" id="cd05739">
    <property type="entry name" value="IgI_3_RPTP_IIa_LAR_like"/>
    <property type="match status" value="1"/>
</dbReference>
<dbReference type="Pfam" id="PF00041">
    <property type="entry name" value="fn3"/>
    <property type="match status" value="6"/>
</dbReference>
<dbReference type="InterPro" id="IPR003598">
    <property type="entry name" value="Ig_sub2"/>
</dbReference>
<evidence type="ECO:0000256" key="13">
    <source>
        <dbReference type="ARBA" id="ARBA00023180"/>
    </source>
</evidence>
<dbReference type="PROSITE" id="PS50056">
    <property type="entry name" value="TYR_PHOSPHATASE_2"/>
    <property type="match status" value="2"/>
</dbReference>
<evidence type="ECO:0000256" key="2">
    <source>
        <dbReference type="ARBA" id="ARBA00010504"/>
    </source>
</evidence>
<dbReference type="Gene3D" id="2.60.40.10">
    <property type="entry name" value="Immunoglobulins"/>
    <property type="match status" value="10"/>
</dbReference>
<keyword evidence="14" id="KW-0393">Immunoglobulin domain</keyword>
<feature type="transmembrane region" description="Helical" evidence="17">
    <location>
        <begin position="1138"/>
        <end position="1161"/>
    </location>
</feature>
<feature type="domain" description="Tyrosine-protein phosphatase" evidence="18">
    <location>
        <begin position="1226"/>
        <end position="1481"/>
    </location>
</feature>
<keyword evidence="7" id="KW-0378">Hydrolase</keyword>
<proteinExistence type="inferred from homology"/>
<dbReference type="CDD" id="cd00063">
    <property type="entry name" value="FN3"/>
    <property type="match status" value="6"/>
</dbReference>
<keyword evidence="11" id="KW-1015">Disulfide bond</keyword>
<evidence type="ECO:0000256" key="7">
    <source>
        <dbReference type="ARBA" id="ARBA00022801"/>
    </source>
</evidence>
<dbReference type="SUPFAM" id="SSF48726">
    <property type="entry name" value="Immunoglobulin"/>
    <property type="match status" value="3"/>
</dbReference>
<dbReference type="FunFam" id="2.60.40.10:FF:000027">
    <property type="entry name" value="receptor-type tyrosine-protein phosphatase delta isoform X1"/>
    <property type="match status" value="1"/>
</dbReference>
<evidence type="ECO:0000259" key="19">
    <source>
        <dbReference type="PROSITE" id="PS50056"/>
    </source>
</evidence>
<dbReference type="FunFam" id="3.90.190.10:FF:000001">
    <property type="entry name" value="Receptor-type tyrosine-protein phosphatase F isoform A"/>
    <property type="match status" value="1"/>
</dbReference>
<dbReference type="SUPFAM" id="SSF49265">
    <property type="entry name" value="Fibronectin type III"/>
    <property type="match status" value="4"/>
</dbReference>
<evidence type="ECO:0000259" key="20">
    <source>
        <dbReference type="PROSITE" id="PS50835"/>
    </source>
</evidence>
<keyword evidence="10 17" id="KW-0472">Membrane</keyword>
<evidence type="ECO:0000256" key="4">
    <source>
        <dbReference type="ARBA" id="ARBA00022692"/>
    </source>
</evidence>
<keyword evidence="8" id="KW-0904">Protein phosphatase</keyword>
<dbReference type="FunFam" id="2.60.40.10:FF:000010">
    <property type="entry name" value="receptor-type tyrosine-protein phosphatase delta isoform X1"/>
    <property type="match status" value="1"/>
</dbReference>
<evidence type="ECO:0000256" key="1">
    <source>
        <dbReference type="ARBA" id="ARBA00004479"/>
    </source>
</evidence>
<dbReference type="SMART" id="SM00060">
    <property type="entry name" value="FN3"/>
    <property type="match status" value="7"/>
</dbReference>
<dbReference type="CDD" id="cd14625">
    <property type="entry name" value="R-PTPc-S-1"/>
    <property type="match status" value="1"/>
</dbReference>
<feature type="domain" description="Fibronectin type-III" evidence="21">
    <location>
        <begin position="576"/>
        <end position="678"/>
    </location>
</feature>
<dbReference type="Ensembl" id="ENSSMAT00000044845.1">
    <property type="protein sequence ID" value="ENSSMAP00000054709.1"/>
    <property type="gene ID" value="ENSSMAG00000021215.2"/>
</dbReference>
<evidence type="ECO:0000256" key="11">
    <source>
        <dbReference type="ARBA" id="ARBA00023157"/>
    </source>
</evidence>
<feature type="domain" description="Ig-like" evidence="20">
    <location>
        <begin position="222"/>
        <end position="304"/>
    </location>
</feature>
<dbReference type="SMART" id="SM00408">
    <property type="entry name" value="IGc2"/>
    <property type="match status" value="3"/>
</dbReference>
<dbReference type="EC" id="3.1.3.48" evidence="3"/>
<feature type="domain" description="Fibronectin type-III" evidence="21">
    <location>
        <begin position="879"/>
        <end position="977"/>
    </location>
</feature>
<accession>A0A8D3D5A0</accession>
<dbReference type="Pfam" id="PF07679">
    <property type="entry name" value="I-set"/>
    <property type="match status" value="1"/>
</dbReference>
<dbReference type="InterPro" id="IPR003595">
    <property type="entry name" value="Tyr_Pase_cat"/>
</dbReference>
<evidence type="ECO:0000256" key="17">
    <source>
        <dbReference type="SAM" id="Phobius"/>
    </source>
</evidence>
<keyword evidence="12" id="KW-0675">Receptor</keyword>
<dbReference type="FunFam" id="2.60.40.10:FF:000066">
    <property type="entry name" value="receptor-type tyrosine-protein phosphatase delta isoform X1"/>
    <property type="match status" value="1"/>
</dbReference>
<dbReference type="InterPro" id="IPR036179">
    <property type="entry name" value="Ig-like_dom_sf"/>
</dbReference>
<evidence type="ECO:0000256" key="5">
    <source>
        <dbReference type="ARBA" id="ARBA00022729"/>
    </source>
</evidence>
<keyword evidence="9 17" id="KW-1133">Transmembrane helix</keyword>
<dbReference type="FunFam" id="3.90.190.10:FF:000002">
    <property type="entry name" value="receptor-type tyrosine-protein phosphatase delta isoform X2"/>
    <property type="match status" value="1"/>
</dbReference>
<reference evidence="22" key="1">
    <citation type="submission" date="2023-05" db="EMBL/GenBank/DDBJ databases">
        <title>High-quality long-read genome of Scophthalmus maximus.</title>
        <authorList>
            <person name="Lien S."/>
            <person name="Martinez P."/>
        </authorList>
    </citation>
    <scope>NUCLEOTIDE SEQUENCE [LARGE SCALE GENOMIC DNA]</scope>
</reference>
<dbReference type="GO" id="GO:0004725">
    <property type="term" value="F:protein tyrosine phosphatase activity"/>
    <property type="evidence" value="ECO:0007669"/>
    <property type="project" value="UniProtKB-EC"/>
</dbReference>
<evidence type="ECO:0000259" key="18">
    <source>
        <dbReference type="PROSITE" id="PS50055"/>
    </source>
</evidence>
<dbReference type="InterPro" id="IPR000242">
    <property type="entry name" value="PTP_cat"/>
</dbReference>
<dbReference type="InterPro" id="IPR003961">
    <property type="entry name" value="FN3_dom"/>
</dbReference>
<dbReference type="InterPro" id="IPR013098">
    <property type="entry name" value="Ig_I-set"/>
</dbReference>
<dbReference type="SMART" id="SM00194">
    <property type="entry name" value="PTPc"/>
    <property type="match status" value="2"/>
</dbReference>